<protein>
    <submittedName>
        <fullName evidence="2">Uncharacterized protein</fullName>
    </submittedName>
</protein>
<gene>
    <name evidence="2" type="ORF">Acr_23g0004420</name>
</gene>
<dbReference type="AlphaFoldDB" id="A0A7J0GML0"/>
<evidence type="ECO:0000313" key="2">
    <source>
        <dbReference type="EMBL" id="GFZ12057.1"/>
    </source>
</evidence>
<proteinExistence type="predicted"/>
<accession>A0A7J0GML0</accession>
<name>A0A7J0GML0_9ERIC</name>
<keyword evidence="3" id="KW-1185">Reference proteome</keyword>
<reference evidence="2 3" key="1">
    <citation type="submission" date="2019-07" db="EMBL/GenBank/DDBJ databases">
        <title>De Novo Assembly of kiwifruit Actinidia rufa.</title>
        <authorList>
            <person name="Sugita-Konishi S."/>
            <person name="Sato K."/>
            <person name="Mori E."/>
            <person name="Abe Y."/>
            <person name="Kisaki G."/>
            <person name="Hamano K."/>
            <person name="Suezawa K."/>
            <person name="Otani M."/>
            <person name="Fukuda T."/>
            <person name="Manabe T."/>
            <person name="Gomi K."/>
            <person name="Tabuchi M."/>
            <person name="Akimitsu K."/>
            <person name="Kataoka I."/>
        </authorList>
    </citation>
    <scope>NUCLEOTIDE SEQUENCE [LARGE SCALE GENOMIC DNA]</scope>
    <source>
        <strain evidence="3">cv. Fuchu</strain>
    </source>
</reference>
<feature type="compositionally biased region" description="Polar residues" evidence="1">
    <location>
        <begin position="29"/>
        <end position="43"/>
    </location>
</feature>
<feature type="region of interest" description="Disordered" evidence="1">
    <location>
        <begin position="28"/>
        <end position="61"/>
    </location>
</feature>
<evidence type="ECO:0000313" key="3">
    <source>
        <dbReference type="Proteomes" id="UP000585474"/>
    </source>
</evidence>
<sequence length="61" mass="6444">MLVFLSPQQPLHDCTLLSLLHHPPPPSLGFSSASVDNVPQATSKRAIDPRTRVGSVVPSGS</sequence>
<dbReference type="Proteomes" id="UP000585474">
    <property type="component" value="Unassembled WGS sequence"/>
</dbReference>
<dbReference type="EMBL" id="BJWL01000023">
    <property type="protein sequence ID" value="GFZ12057.1"/>
    <property type="molecule type" value="Genomic_DNA"/>
</dbReference>
<organism evidence="2 3">
    <name type="scientific">Actinidia rufa</name>
    <dbReference type="NCBI Taxonomy" id="165716"/>
    <lineage>
        <taxon>Eukaryota</taxon>
        <taxon>Viridiplantae</taxon>
        <taxon>Streptophyta</taxon>
        <taxon>Embryophyta</taxon>
        <taxon>Tracheophyta</taxon>
        <taxon>Spermatophyta</taxon>
        <taxon>Magnoliopsida</taxon>
        <taxon>eudicotyledons</taxon>
        <taxon>Gunneridae</taxon>
        <taxon>Pentapetalae</taxon>
        <taxon>asterids</taxon>
        <taxon>Ericales</taxon>
        <taxon>Actinidiaceae</taxon>
        <taxon>Actinidia</taxon>
    </lineage>
</organism>
<evidence type="ECO:0000256" key="1">
    <source>
        <dbReference type="SAM" id="MobiDB-lite"/>
    </source>
</evidence>
<comment type="caution">
    <text evidence="2">The sequence shown here is derived from an EMBL/GenBank/DDBJ whole genome shotgun (WGS) entry which is preliminary data.</text>
</comment>